<dbReference type="PaxDb" id="6945-B7P508"/>
<evidence type="ECO:0000313" key="4">
    <source>
        <dbReference type="Proteomes" id="UP000001555"/>
    </source>
</evidence>
<dbReference type="HOGENOM" id="CLU_2673827_0_0_1"/>
<gene>
    <name evidence="2" type="ORF">IscW_ISCW000307</name>
</gene>
<sequence length="75" mass="8465">MEVVAEGVISSRSLKLHKLQYATMLSDNDSKAFTHIAGLGLYDKDIQKEDCVNHLAKRMYSGMEKLKSKKGHRGR</sequence>
<organism evidence="2">
    <name type="scientific">Ixodes scapularis</name>
    <name type="common">Black-legged tick</name>
    <name type="synonym">Deer tick</name>
    <dbReference type="NCBI Taxonomy" id="6945"/>
    <lineage>
        <taxon>Eukaryota</taxon>
        <taxon>Metazoa</taxon>
        <taxon>Ecdysozoa</taxon>
        <taxon>Arthropoda</taxon>
        <taxon>Chelicerata</taxon>
        <taxon>Arachnida</taxon>
        <taxon>Acari</taxon>
        <taxon>Parasitiformes</taxon>
        <taxon>Ixodida</taxon>
        <taxon>Ixodoidea</taxon>
        <taxon>Ixodidae</taxon>
        <taxon>Ixodinae</taxon>
        <taxon>Ixodes</taxon>
    </lineage>
</organism>
<evidence type="ECO:0000313" key="2">
    <source>
        <dbReference type="EMBL" id="EEC01680.1"/>
    </source>
</evidence>
<protein>
    <recommendedName>
        <fullName evidence="1">Mutator-like transposase domain-containing protein</fullName>
    </recommendedName>
</protein>
<dbReference type="VEuPathDB" id="VectorBase:ISCW000307"/>
<dbReference type="InterPro" id="IPR049012">
    <property type="entry name" value="Mutator_transp_dom"/>
</dbReference>
<accession>B7P508</accession>
<reference evidence="3" key="2">
    <citation type="submission" date="2020-05" db="UniProtKB">
        <authorList>
            <consortium name="EnsemblMetazoa"/>
        </authorList>
    </citation>
    <scope>IDENTIFICATION</scope>
    <source>
        <strain evidence="3">wikel</strain>
    </source>
</reference>
<keyword evidence="4" id="KW-1185">Reference proteome</keyword>
<evidence type="ECO:0000313" key="3">
    <source>
        <dbReference type="EnsemblMetazoa" id="ISCW000307-PA"/>
    </source>
</evidence>
<dbReference type="Proteomes" id="UP000001555">
    <property type="component" value="Unassembled WGS sequence"/>
</dbReference>
<name>B7P508_IXOSC</name>
<dbReference type="AlphaFoldDB" id="B7P508"/>
<proteinExistence type="predicted"/>
<evidence type="ECO:0000259" key="1">
    <source>
        <dbReference type="Pfam" id="PF20700"/>
    </source>
</evidence>
<dbReference type="EMBL" id="DS638051">
    <property type="protein sequence ID" value="EEC01680.1"/>
    <property type="molecule type" value="Genomic_DNA"/>
</dbReference>
<dbReference type="Pfam" id="PF20700">
    <property type="entry name" value="Mutator"/>
    <property type="match status" value="1"/>
</dbReference>
<dbReference type="VEuPathDB" id="VectorBase:ISCI000307"/>
<dbReference type="EnsemblMetazoa" id="ISCW000307-RA">
    <property type="protein sequence ID" value="ISCW000307-PA"/>
    <property type="gene ID" value="ISCW000307"/>
</dbReference>
<dbReference type="EMBL" id="ABJB011135131">
    <property type="status" value="NOT_ANNOTATED_CDS"/>
    <property type="molecule type" value="Genomic_DNA"/>
</dbReference>
<feature type="domain" description="Mutator-like transposase" evidence="1">
    <location>
        <begin position="9"/>
        <end position="70"/>
    </location>
</feature>
<dbReference type="InParanoid" id="B7P508"/>
<reference evidence="2 4" key="1">
    <citation type="submission" date="2008-03" db="EMBL/GenBank/DDBJ databases">
        <title>Annotation of Ixodes scapularis.</title>
        <authorList>
            <consortium name="Ixodes scapularis Genome Project Consortium"/>
            <person name="Caler E."/>
            <person name="Hannick L.I."/>
            <person name="Bidwell S."/>
            <person name="Joardar V."/>
            <person name="Thiagarajan M."/>
            <person name="Amedeo P."/>
            <person name="Galinsky K.J."/>
            <person name="Schobel S."/>
            <person name="Inman J."/>
            <person name="Hostetler J."/>
            <person name="Miller J."/>
            <person name="Hammond M."/>
            <person name="Megy K."/>
            <person name="Lawson D."/>
            <person name="Kodira C."/>
            <person name="Sutton G."/>
            <person name="Meyer J."/>
            <person name="Hill C.A."/>
            <person name="Birren B."/>
            <person name="Nene V."/>
            <person name="Collins F."/>
            <person name="Alarcon-Chaidez F."/>
            <person name="Wikel S."/>
            <person name="Strausberg R."/>
        </authorList>
    </citation>
    <scope>NUCLEOTIDE SEQUENCE [LARGE SCALE GENOMIC DNA]</scope>
    <source>
        <strain evidence="4">Wikel</strain>
        <strain evidence="2">Wikel colony</strain>
    </source>
</reference>